<organism evidence="2 3">
    <name type="scientific">Lentinus tigrinus ALCF2SS1-6</name>
    <dbReference type="NCBI Taxonomy" id="1328759"/>
    <lineage>
        <taxon>Eukaryota</taxon>
        <taxon>Fungi</taxon>
        <taxon>Dikarya</taxon>
        <taxon>Basidiomycota</taxon>
        <taxon>Agaricomycotina</taxon>
        <taxon>Agaricomycetes</taxon>
        <taxon>Polyporales</taxon>
        <taxon>Polyporaceae</taxon>
        <taxon>Lentinus</taxon>
    </lineage>
</organism>
<keyword evidence="1" id="KW-0812">Transmembrane</keyword>
<evidence type="ECO:0000313" key="2">
    <source>
        <dbReference type="EMBL" id="RPD57367.1"/>
    </source>
</evidence>
<name>A0A5C2S1P5_9APHY</name>
<reference evidence="2" key="1">
    <citation type="journal article" date="2018" name="Genome Biol. Evol.">
        <title>Genomics and development of Lentinus tigrinus, a white-rot wood-decaying mushroom with dimorphic fruiting bodies.</title>
        <authorList>
            <person name="Wu B."/>
            <person name="Xu Z."/>
            <person name="Knudson A."/>
            <person name="Carlson A."/>
            <person name="Chen N."/>
            <person name="Kovaka S."/>
            <person name="LaButti K."/>
            <person name="Lipzen A."/>
            <person name="Pennachio C."/>
            <person name="Riley R."/>
            <person name="Schakwitz W."/>
            <person name="Umezawa K."/>
            <person name="Ohm R.A."/>
            <person name="Grigoriev I.V."/>
            <person name="Nagy L.G."/>
            <person name="Gibbons J."/>
            <person name="Hibbett D."/>
        </authorList>
    </citation>
    <scope>NUCLEOTIDE SEQUENCE [LARGE SCALE GENOMIC DNA]</scope>
    <source>
        <strain evidence="2">ALCF2SS1-6</strain>
    </source>
</reference>
<accession>A0A5C2S1P5</accession>
<evidence type="ECO:0000256" key="1">
    <source>
        <dbReference type="SAM" id="Phobius"/>
    </source>
</evidence>
<dbReference type="AlphaFoldDB" id="A0A5C2S1P5"/>
<dbReference type="OrthoDB" id="10260946at2759"/>
<keyword evidence="3" id="KW-1185">Reference proteome</keyword>
<proteinExistence type="predicted"/>
<keyword evidence="1" id="KW-1133">Transmembrane helix</keyword>
<evidence type="ECO:0000313" key="3">
    <source>
        <dbReference type="Proteomes" id="UP000313359"/>
    </source>
</evidence>
<gene>
    <name evidence="2" type="ORF">L227DRAFT_565412</name>
</gene>
<sequence>MSGQLAAGAYTWKYLKPADKARDRLEPASSPLSKKASQKNSKILVKQTPLVKLDARASPCSQRLDAPCDMQANGQLGQGAIAPKGAPHILDLATYATFSPALLMTAHINGQVIPWDRRLAQVFSCDPRMLVLLVIVVMFRLVCFSFSVLLR</sequence>
<feature type="transmembrane region" description="Helical" evidence="1">
    <location>
        <begin position="129"/>
        <end position="150"/>
    </location>
</feature>
<protein>
    <submittedName>
        <fullName evidence="2">Uncharacterized protein</fullName>
    </submittedName>
</protein>
<dbReference type="EMBL" id="ML122281">
    <property type="protein sequence ID" value="RPD57367.1"/>
    <property type="molecule type" value="Genomic_DNA"/>
</dbReference>
<dbReference type="Proteomes" id="UP000313359">
    <property type="component" value="Unassembled WGS sequence"/>
</dbReference>
<keyword evidence="1" id="KW-0472">Membrane</keyword>